<keyword evidence="2" id="KW-1185">Reference proteome</keyword>
<name>A0A9Q1JIS9_9CARY</name>
<reference evidence="1" key="1">
    <citation type="submission" date="2022-04" db="EMBL/GenBank/DDBJ databases">
        <title>Carnegiea gigantea Genome sequencing and assembly v2.</title>
        <authorList>
            <person name="Copetti D."/>
            <person name="Sanderson M.J."/>
            <person name="Burquez A."/>
            <person name="Wojciechowski M.F."/>
        </authorList>
    </citation>
    <scope>NUCLEOTIDE SEQUENCE</scope>
    <source>
        <strain evidence="1">SGP5-SGP5p</strain>
        <tissue evidence="1">Aerial part</tissue>
    </source>
</reference>
<proteinExistence type="predicted"/>
<protein>
    <submittedName>
        <fullName evidence="1">Uncharacterized protein</fullName>
    </submittedName>
</protein>
<accession>A0A9Q1JIS9</accession>
<comment type="caution">
    <text evidence="1">The sequence shown here is derived from an EMBL/GenBank/DDBJ whole genome shotgun (WGS) entry which is preliminary data.</text>
</comment>
<dbReference type="Proteomes" id="UP001153076">
    <property type="component" value="Unassembled WGS sequence"/>
</dbReference>
<sequence length="265" mass="29664">MTHPLFSVKESGGSECAAKTELNLEAFEDIAGSISKIKGKKKINVSVIVDDDGYKNDGDQHDLDNNVDDEWETEVEDVETSDEEQAAARAKVLQRTATTEEVGKGHDQDMEKASLLILAMNKHHPGLGFHSDYEDSTAKMDIDGETDYEILRLLKRKERPIKVNEHIDFKKLKWQVGMTFETVERFKMQYLDIPSLSKPNSMIDQGQPLILSQASIASSSSQPFINPPNNHTLKVMDTTKLAGKVNIRMAILAHMSPPPNTCHHH</sequence>
<evidence type="ECO:0000313" key="1">
    <source>
        <dbReference type="EMBL" id="KAJ8420543.1"/>
    </source>
</evidence>
<dbReference type="AlphaFoldDB" id="A0A9Q1JIS9"/>
<evidence type="ECO:0000313" key="2">
    <source>
        <dbReference type="Proteomes" id="UP001153076"/>
    </source>
</evidence>
<organism evidence="1 2">
    <name type="scientific">Carnegiea gigantea</name>
    <dbReference type="NCBI Taxonomy" id="171969"/>
    <lineage>
        <taxon>Eukaryota</taxon>
        <taxon>Viridiplantae</taxon>
        <taxon>Streptophyta</taxon>
        <taxon>Embryophyta</taxon>
        <taxon>Tracheophyta</taxon>
        <taxon>Spermatophyta</taxon>
        <taxon>Magnoliopsida</taxon>
        <taxon>eudicotyledons</taxon>
        <taxon>Gunneridae</taxon>
        <taxon>Pentapetalae</taxon>
        <taxon>Caryophyllales</taxon>
        <taxon>Cactineae</taxon>
        <taxon>Cactaceae</taxon>
        <taxon>Cactoideae</taxon>
        <taxon>Echinocereeae</taxon>
        <taxon>Carnegiea</taxon>
    </lineage>
</organism>
<gene>
    <name evidence="1" type="ORF">Cgig2_019770</name>
</gene>
<dbReference type="EMBL" id="JAKOGI010003358">
    <property type="protein sequence ID" value="KAJ8420543.1"/>
    <property type="molecule type" value="Genomic_DNA"/>
</dbReference>